<organism evidence="3 4">
    <name type="scientific">Mycena maculata</name>
    <dbReference type="NCBI Taxonomy" id="230809"/>
    <lineage>
        <taxon>Eukaryota</taxon>
        <taxon>Fungi</taxon>
        <taxon>Dikarya</taxon>
        <taxon>Basidiomycota</taxon>
        <taxon>Agaricomycotina</taxon>
        <taxon>Agaricomycetes</taxon>
        <taxon>Agaricomycetidae</taxon>
        <taxon>Agaricales</taxon>
        <taxon>Marasmiineae</taxon>
        <taxon>Mycenaceae</taxon>
        <taxon>Mycena</taxon>
    </lineage>
</organism>
<evidence type="ECO:0000313" key="3">
    <source>
        <dbReference type="EMBL" id="KAJ7779401.1"/>
    </source>
</evidence>
<feature type="domain" description="DUF6533" evidence="2">
    <location>
        <begin position="17"/>
        <end position="61"/>
    </location>
</feature>
<gene>
    <name evidence="3" type="ORF">DFH07DRAFT_950464</name>
</gene>
<dbReference type="InterPro" id="IPR045340">
    <property type="entry name" value="DUF6533"/>
</dbReference>
<feature type="transmembrane region" description="Helical" evidence="1">
    <location>
        <begin position="204"/>
        <end position="223"/>
    </location>
</feature>
<feature type="transmembrane region" description="Helical" evidence="1">
    <location>
        <begin position="40"/>
        <end position="60"/>
    </location>
</feature>
<keyword evidence="4" id="KW-1185">Reference proteome</keyword>
<name>A0AAD7K911_9AGAR</name>
<evidence type="ECO:0000256" key="1">
    <source>
        <dbReference type="SAM" id="Phobius"/>
    </source>
</evidence>
<evidence type="ECO:0000313" key="4">
    <source>
        <dbReference type="Proteomes" id="UP001215280"/>
    </source>
</evidence>
<feature type="transmembrane region" description="Helical" evidence="1">
    <location>
        <begin position="158"/>
        <end position="181"/>
    </location>
</feature>
<feature type="transmembrane region" description="Helical" evidence="1">
    <location>
        <begin position="6"/>
        <end position="28"/>
    </location>
</feature>
<feature type="transmembrane region" description="Helical" evidence="1">
    <location>
        <begin position="82"/>
        <end position="101"/>
    </location>
</feature>
<keyword evidence="1" id="KW-0472">Membrane</keyword>
<dbReference type="Pfam" id="PF20151">
    <property type="entry name" value="DUF6533"/>
    <property type="match status" value="1"/>
</dbReference>
<reference evidence="3" key="1">
    <citation type="submission" date="2023-03" db="EMBL/GenBank/DDBJ databases">
        <title>Massive genome expansion in bonnet fungi (Mycena s.s.) driven by repeated elements and novel gene families across ecological guilds.</title>
        <authorList>
            <consortium name="Lawrence Berkeley National Laboratory"/>
            <person name="Harder C.B."/>
            <person name="Miyauchi S."/>
            <person name="Viragh M."/>
            <person name="Kuo A."/>
            <person name="Thoen E."/>
            <person name="Andreopoulos B."/>
            <person name="Lu D."/>
            <person name="Skrede I."/>
            <person name="Drula E."/>
            <person name="Henrissat B."/>
            <person name="Morin E."/>
            <person name="Kohler A."/>
            <person name="Barry K."/>
            <person name="LaButti K."/>
            <person name="Morin E."/>
            <person name="Salamov A."/>
            <person name="Lipzen A."/>
            <person name="Mereny Z."/>
            <person name="Hegedus B."/>
            <person name="Baldrian P."/>
            <person name="Stursova M."/>
            <person name="Weitz H."/>
            <person name="Taylor A."/>
            <person name="Grigoriev I.V."/>
            <person name="Nagy L.G."/>
            <person name="Martin F."/>
            <person name="Kauserud H."/>
        </authorList>
    </citation>
    <scope>NUCLEOTIDE SEQUENCE</scope>
    <source>
        <strain evidence="3">CBHHK188m</strain>
    </source>
</reference>
<protein>
    <recommendedName>
        <fullName evidence="2">DUF6533 domain-containing protein</fullName>
    </recommendedName>
</protein>
<sequence>MEAAELVVLQNVLTTRYVSAAGLVLLLYDHLLTLDAEVEYIWTSASSVAKILFLILRYMVPSFLLAQTILRTGLPVIDMSDVAYAGWLSIVISNFLVMLRIWATLPHARRLRLWFIIFFTVAQLASFAATTWVISLMIPVLVFDPLVGLCTFSSKPDVVGLWVVGLAFEVVVFTTVCWNALDRPRVLGSDPDAAVTRMFVRDGAVYFTILFALRIANTVIAVVAPVSNLFVVVFFIWAATTVTTSRLIINSRRTAGKAAQLRALQAAVSAEEYRGSQSGSTRSDTICRRGRSCSV</sequence>
<proteinExistence type="predicted"/>
<keyword evidence="1" id="KW-0812">Transmembrane</keyword>
<feature type="transmembrane region" description="Helical" evidence="1">
    <location>
        <begin position="229"/>
        <end position="249"/>
    </location>
</feature>
<evidence type="ECO:0000259" key="2">
    <source>
        <dbReference type="Pfam" id="PF20151"/>
    </source>
</evidence>
<dbReference type="EMBL" id="JARJLG010000007">
    <property type="protein sequence ID" value="KAJ7779401.1"/>
    <property type="molecule type" value="Genomic_DNA"/>
</dbReference>
<accession>A0AAD7K911</accession>
<keyword evidence="1" id="KW-1133">Transmembrane helix</keyword>
<comment type="caution">
    <text evidence="3">The sequence shown here is derived from an EMBL/GenBank/DDBJ whole genome shotgun (WGS) entry which is preliminary data.</text>
</comment>
<dbReference type="Proteomes" id="UP001215280">
    <property type="component" value="Unassembled WGS sequence"/>
</dbReference>
<feature type="transmembrane region" description="Helical" evidence="1">
    <location>
        <begin position="113"/>
        <end position="138"/>
    </location>
</feature>
<dbReference type="AlphaFoldDB" id="A0AAD7K911"/>